<feature type="compositionally biased region" description="Basic and acidic residues" evidence="1">
    <location>
        <begin position="1"/>
        <end position="11"/>
    </location>
</feature>
<evidence type="ECO:0000313" key="2">
    <source>
        <dbReference type="EMBL" id="MBW0574440.1"/>
    </source>
</evidence>
<comment type="caution">
    <text evidence="2">The sequence shown here is derived from an EMBL/GenBank/DDBJ whole genome shotgun (WGS) entry which is preliminary data.</text>
</comment>
<evidence type="ECO:0000313" key="3">
    <source>
        <dbReference type="Proteomes" id="UP000765509"/>
    </source>
</evidence>
<evidence type="ECO:0000256" key="1">
    <source>
        <dbReference type="SAM" id="MobiDB-lite"/>
    </source>
</evidence>
<gene>
    <name evidence="2" type="ORF">O181_114155</name>
</gene>
<dbReference type="OrthoDB" id="3059824at2759"/>
<keyword evidence="3" id="KW-1185">Reference proteome</keyword>
<feature type="region of interest" description="Disordered" evidence="1">
    <location>
        <begin position="1"/>
        <end position="37"/>
    </location>
</feature>
<dbReference type="AlphaFoldDB" id="A0A9Q3K3X0"/>
<accession>A0A9Q3K3X0</accession>
<dbReference type="Proteomes" id="UP000765509">
    <property type="component" value="Unassembled WGS sequence"/>
</dbReference>
<dbReference type="EMBL" id="AVOT02094213">
    <property type="protein sequence ID" value="MBW0574440.1"/>
    <property type="molecule type" value="Genomic_DNA"/>
</dbReference>
<proteinExistence type="predicted"/>
<reference evidence="2" key="1">
    <citation type="submission" date="2021-03" db="EMBL/GenBank/DDBJ databases">
        <title>Draft genome sequence of rust myrtle Austropuccinia psidii MF-1, a brazilian biotype.</title>
        <authorList>
            <person name="Quecine M.C."/>
            <person name="Pachon D.M.R."/>
            <person name="Bonatelli M.L."/>
            <person name="Correr F.H."/>
            <person name="Franceschini L.M."/>
            <person name="Leite T.F."/>
            <person name="Margarido G.R.A."/>
            <person name="Almeida C.A."/>
            <person name="Ferrarezi J.A."/>
            <person name="Labate C.A."/>
        </authorList>
    </citation>
    <scope>NUCLEOTIDE SEQUENCE</scope>
    <source>
        <strain evidence="2">MF-1</strain>
    </source>
</reference>
<sequence>MDNKDSNRLDESASEPDTELISTHNSPAPSGHLEPSDQQQSEYNIWLRVIGPHHLTLINFDVDSTHILPYSRRARAFVMTSNIVPRAYHLAIQCEDKTKWITAIERELLEMNKMKVQDIVELKGDYKLVDTTWVFKVKKDHLHHTVTTM</sequence>
<organism evidence="2 3">
    <name type="scientific">Austropuccinia psidii MF-1</name>
    <dbReference type="NCBI Taxonomy" id="1389203"/>
    <lineage>
        <taxon>Eukaryota</taxon>
        <taxon>Fungi</taxon>
        <taxon>Dikarya</taxon>
        <taxon>Basidiomycota</taxon>
        <taxon>Pucciniomycotina</taxon>
        <taxon>Pucciniomycetes</taxon>
        <taxon>Pucciniales</taxon>
        <taxon>Sphaerophragmiaceae</taxon>
        <taxon>Austropuccinia</taxon>
    </lineage>
</organism>
<name>A0A9Q3K3X0_9BASI</name>
<protein>
    <submittedName>
        <fullName evidence="2">Uncharacterized protein</fullName>
    </submittedName>
</protein>